<reference evidence="2" key="1">
    <citation type="submission" date="2020-04" db="EMBL/GenBank/DDBJ databases">
        <authorList>
            <person name="Alioto T."/>
            <person name="Alioto T."/>
            <person name="Gomez Garrido J."/>
        </authorList>
    </citation>
    <scope>NUCLEOTIDE SEQUENCE</scope>
    <source>
        <strain evidence="2">A484AB</strain>
    </source>
</reference>
<dbReference type="Proteomes" id="UP001152795">
    <property type="component" value="Unassembled WGS sequence"/>
</dbReference>
<feature type="region of interest" description="Disordered" evidence="1">
    <location>
        <begin position="249"/>
        <end position="274"/>
    </location>
</feature>
<evidence type="ECO:0000313" key="2">
    <source>
        <dbReference type="EMBL" id="CAB4045735.1"/>
    </source>
</evidence>
<feature type="compositionally biased region" description="Basic and acidic residues" evidence="1">
    <location>
        <begin position="260"/>
        <end position="274"/>
    </location>
</feature>
<sequence length="274" mass="31580">YTIGKVNEIIKGYVTLNSDNGYQEAKKILSKRFGDPYLVSEAYKSKLKAWTPVNEVDSKGLQELSDFLLRCEEAMKTMKFMDDLNCTETLKQISAKLPSYSGMKWCRHAFELRKKTNALVQFHDLVLFVRDEAELATDPAFSPCELKEKRKRESKKEERTRPVKKPLAGGNSLVTYGKEKSQDVEIKNRQKKGCPCCSEDHYLNGCPKFMKMEINERKDLVKTLRLCYSSLGRGHLSKNCKHKLTCKECKKPHPTSLHYPPKEKQPEETKDSKD</sequence>
<dbReference type="PANTHER" id="PTHR47331:SF1">
    <property type="entry name" value="GAG-LIKE PROTEIN"/>
    <property type="match status" value="1"/>
</dbReference>
<organism evidence="2 3">
    <name type="scientific">Paramuricea clavata</name>
    <name type="common">Red gorgonian</name>
    <name type="synonym">Violescent sea-whip</name>
    <dbReference type="NCBI Taxonomy" id="317549"/>
    <lineage>
        <taxon>Eukaryota</taxon>
        <taxon>Metazoa</taxon>
        <taxon>Cnidaria</taxon>
        <taxon>Anthozoa</taxon>
        <taxon>Octocorallia</taxon>
        <taxon>Malacalcyonacea</taxon>
        <taxon>Plexauridae</taxon>
        <taxon>Paramuricea</taxon>
    </lineage>
</organism>
<dbReference type="EMBL" id="CACRXK020041519">
    <property type="protein sequence ID" value="CAB4045735.1"/>
    <property type="molecule type" value="Genomic_DNA"/>
</dbReference>
<evidence type="ECO:0000256" key="1">
    <source>
        <dbReference type="SAM" id="MobiDB-lite"/>
    </source>
</evidence>
<comment type="caution">
    <text evidence="2">The sequence shown here is derived from an EMBL/GenBank/DDBJ whole genome shotgun (WGS) entry which is preliminary data.</text>
</comment>
<dbReference type="OrthoDB" id="5986954at2759"/>
<proteinExistence type="predicted"/>
<dbReference type="PANTHER" id="PTHR47331">
    <property type="entry name" value="PHD-TYPE DOMAIN-CONTAINING PROTEIN"/>
    <property type="match status" value="1"/>
</dbReference>
<feature type="region of interest" description="Disordered" evidence="1">
    <location>
        <begin position="147"/>
        <end position="182"/>
    </location>
</feature>
<dbReference type="AlphaFoldDB" id="A0A7D9KN83"/>
<keyword evidence="3" id="KW-1185">Reference proteome</keyword>
<protein>
    <submittedName>
        <fullName evidence="2">Uncharacterized protein</fullName>
    </submittedName>
</protein>
<name>A0A7D9KN83_PARCT</name>
<feature type="non-terminal residue" evidence="2">
    <location>
        <position position="1"/>
    </location>
</feature>
<evidence type="ECO:0000313" key="3">
    <source>
        <dbReference type="Proteomes" id="UP001152795"/>
    </source>
</evidence>
<gene>
    <name evidence="2" type="ORF">PACLA_8A004826</name>
</gene>
<accession>A0A7D9KN83</accession>